<gene>
    <name evidence="2" type="ORF">EubceDRAFT1_1188</name>
</gene>
<dbReference type="SUPFAM" id="SSF52821">
    <property type="entry name" value="Rhodanese/Cell cycle control phosphatase"/>
    <property type="match status" value="1"/>
</dbReference>
<evidence type="ECO:0000313" key="3">
    <source>
        <dbReference type="Proteomes" id="UP000005753"/>
    </source>
</evidence>
<dbReference type="eggNOG" id="COG0607">
    <property type="taxonomic scope" value="Bacteria"/>
</dbReference>
<dbReference type="Pfam" id="PF00581">
    <property type="entry name" value="Rhodanese"/>
    <property type="match status" value="1"/>
</dbReference>
<dbReference type="InterPro" id="IPR036873">
    <property type="entry name" value="Rhodanese-like_dom_sf"/>
</dbReference>
<dbReference type="OrthoDB" id="9801054at2"/>
<dbReference type="HOGENOM" id="CLU_026481_5_0_9"/>
<dbReference type="PANTHER" id="PTHR43686:SF1">
    <property type="entry name" value="AMINOTRAN_5 DOMAIN-CONTAINING PROTEIN"/>
    <property type="match status" value="1"/>
</dbReference>
<dbReference type="Proteomes" id="UP000005753">
    <property type="component" value="Chromosome"/>
</dbReference>
<dbReference type="EMBL" id="CM001487">
    <property type="protein sequence ID" value="EIM57005.1"/>
    <property type="molecule type" value="Genomic_DNA"/>
</dbReference>
<dbReference type="CDD" id="cd00158">
    <property type="entry name" value="RHOD"/>
    <property type="match status" value="1"/>
</dbReference>
<organism evidence="2 3">
    <name type="scientific">Eubacterium cellulosolvens (strain ATCC 43171 / JCM 9499 / 6)</name>
    <name type="common">Cillobacterium cellulosolvens</name>
    <dbReference type="NCBI Taxonomy" id="633697"/>
    <lineage>
        <taxon>Bacteria</taxon>
        <taxon>Bacillati</taxon>
        <taxon>Bacillota</taxon>
        <taxon>Clostridia</taxon>
        <taxon>Eubacteriales</taxon>
        <taxon>Eubacteriaceae</taxon>
        <taxon>Eubacterium</taxon>
    </lineage>
</organism>
<dbReference type="InterPro" id="IPR001763">
    <property type="entry name" value="Rhodanese-like_dom"/>
</dbReference>
<dbReference type="CDD" id="cd24138">
    <property type="entry name" value="TtcA-like"/>
    <property type="match status" value="1"/>
</dbReference>
<dbReference type="Gene3D" id="3.40.250.10">
    <property type="entry name" value="Rhodanese-like domain"/>
    <property type="match status" value="1"/>
</dbReference>
<protein>
    <submittedName>
        <fullName evidence="2">Putative ATPase of the PP-loop superfamily implicated in cell cycle control</fullName>
    </submittedName>
</protein>
<dbReference type="Pfam" id="PF01171">
    <property type="entry name" value="ATP_bind_3"/>
    <property type="match status" value="1"/>
</dbReference>
<dbReference type="SUPFAM" id="SSF52402">
    <property type="entry name" value="Adenine nucleotide alpha hydrolases-like"/>
    <property type="match status" value="1"/>
</dbReference>
<name>I5AT82_EUBC6</name>
<dbReference type="PANTHER" id="PTHR43686">
    <property type="entry name" value="SULFURTRANSFERASE-RELATED"/>
    <property type="match status" value="1"/>
</dbReference>
<accession>I5AT82</accession>
<reference evidence="2 3" key="1">
    <citation type="submission" date="2010-08" db="EMBL/GenBank/DDBJ databases">
        <authorList>
            <consortium name="US DOE Joint Genome Institute (JGI-PGF)"/>
            <person name="Lucas S."/>
            <person name="Copeland A."/>
            <person name="Lapidus A."/>
            <person name="Cheng J.-F."/>
            <person name="Bruce D."/>
            <person name="Goodwin L."/>
            <person name="Pitluck S."/>
            <person name="Land M.L."/>
            <person name="Hauser L."/>
            <person name="Chang Y.-J."/>
            <person name="Anderson I.J."/>
            <person name="Johnson E."/>
            <person name="Mulhopadhyay B."/>
            <person name="Kyrpides N."/>
            <person name="Woyke T.J."/>
        </authorList>
    </citation>
    <scope>NUCLEOTIDE SEQUENCE [LARGE SCALE GENOMIC DNA]</scope>
    <source>
        <strain evidence="2 3">6</strain>
    </source>
</reference>
<sequence>MQIQTVTPAELETWPADDYIIIDVRDESAYELGNIPGSVRIAREDLLGGSFSLPKDKRLVFYCMFGVLSKEPAEKLLEDGYLAYHLEGGYGQWLVHVMKEDAGNSERTKEIEKTLRKKYKHDIMGKFVKAITDYELVKPGDKIAVCISGGKDSMLMAMLFKELKRRNKIPFEVVYLCMNPGYSETTLGMIEGNAKLLDLPLTMFETRIFDAVDNIPKSPCYICARMRRGYLYRKAQDLGCNKIALGHHYDDVIETTLMSILYSGQVQTMMPKLRSTNFKGLELIRPLYLIREDDIKDWRDYNGLQFIRCACHFTDTCSIDGHGGTGSKRVEAKQLIAQIKKTTPAVEGNIFRSMENISLNAVLGYKDHDGIRHNFHDNYAEMEPSPAEKSGEDSID</sequence>
<dbReference type="AlphaFoldDB" id="I5AT82"/>
<evidence type="ECO:0000259" key="1">
    <source>
        <dbReference type="PROSITE" id="PS50206"/>
    </source>
</evidence>
<keyword evidence="3" id="KW-1185">Reference proteome</keyword>
<dbReference type="InterPro" id="IPR014729">
    <property type="entry name" value="Rossmann-like_a/b/a_fold"/>
</dbReference>
<evidence type="ECO:0000313" key="2">
    <source>
        <dbReference type="EMBL" id="EIM57005.1"/>
    </source>
</evidence>
<dbReference type="PROSITE" id="PS50206">
    <property type="entry name" value="RHODANESE_3"/>
    <property type="match status" value="1"/>
</dbReference>
<dbReference type="STRING" id="633697.EubceDRAFT1_1188"/>
<reference evidence="2 3" key="2">
    <citation type="submission" date="2012-02" db="EMBL/GenBank/DDBJ databases">
        <title>Improved High-Quality Draft sequence of Eubacterium cellulosolvens 6.</title>
        <authorList>
            <consortium name="US DOE Joint Genome Institute"/>
            <person name="Lucas S."/>
            <person name="Han J."/>
            <person name="Lapidus A."/>
            <person name="Cheng J.-F."/>
            <person name="Goodwin L."/>
            <person name="Pitluck S."/>
            <person name="Peters L."/>
            <person name="Mikhailova N."/>
            <person name="Gu W."/>
            <person name="Detter J.C."/>
            <person name="Han C."/>
            <person name="Tapia R."/>
            <person name="Land M."/>
            <person name="Hauser L."/>
            <person name="Kyrpides N."/>
            <person name="Ivanova N."/>
            <person name="Pagani I."/>
            <person name="Johnson E."/>
            <person name="Mukhopadhyay B."/>
            <person name="Anderson I."/>
            <person name="Woyke T."/>
        </authorList>
    </citation>
    <scope>NUCLEOTIDE SEQUENCE [LARGE SCALE GENOMIC DNA]</scope>
    <source>
        <strain evidence="2 3">6</strain>
    </source>
</reference>
<feature type="domain" description="Rhodanese" evidence="1">
    <location>
        <begin position="15"/>
        <end position="102"/>
    </location>
</feature>
<dbReference type="eggNOG" id="COG0037">
    <property type="taxonomic scope" value="Bacteria"/>
</dbReference>
<dbReference type="InterPro" id="IPR011063">
    <property type="entry name" value="TilS/TtcA_N"/>
</dbReference>
<dbReference type="SMART" id="SM00450">
    <property type="entry name" value="RHOD"/>
    <property type="match status" value="1"/>
</dbReference>
<dbReference type="Gene3D" id="3.40.50.620">
    <property type="entry name" value="HUPs"/>
    <property type="match status" value="1"/>
</dbReference>
<proteinExistence type="predicted"/>